<evidence type="ECO:0000313" key="2">
    <source>
        <dbReference type="Proteomes" id="UP001165960"/>
    </source>
</evidence>
<accession>A0ACC2TV77</accession>
<name>A0ACC2TV77_9FUNG</name>
<comment type="caution">
    <text evidence="1">The sequence shown here is derived from an EMBL/GenBank/DDBJ whole genome shotgun (WGS) entry which is preliminary data.</text>
</comment>
<dbReference type="EMBL" id="QTSX02002149">
    <property type="protein sequence ID" value="KAJ9078417.1"/>
    <property type="molecule type" value="Genomic_DNA"/>
</dbReference>
<keyword evidence="2" id="KW-1185">Reference proteome</keyword>
<reference evidence="1" key="1">
    <citation type="submission" date="2022-04" db="EMBL/GenBank/DDBJ databases">
        <title>Genome of the entomopathogenic fungus Entomophthora muscae.</title>
        <authorList>
            <person name="Elya C."/>
            <person name="Lovett B.R."/>
            <person name="Lee E."/>
            <person name="Macias A.M."/>
            <person name="Hajek A.E."/>
            <person name="De Bivort B.L."/>
            <person name="Kasson M.T."/>
            <person name="De Fine Licht H.H."/>
            <person name="Stajich J.E."/>
        </authorList>
    </citation>
    <scope>NUCLEOTIDE SEQUENCE</scope>
    <source>
        <strain evidence="1">Berkeley</strain>
    </source>
</reference>
<gene>
    <name evidence="1" type="ORF">DSO57_1006829</name>
</gene>
<evidence type="ECO:0000313" key="1">
    <source>
        <dbReference type="EMBL" id="KAJ9078417.1"/>
    </source>
</evidence>
<proteinExistence type="predicted"/>
<protein>
    <submittedName>
        <fullName evidence="1">Uncharacterized protein</fullName>
    </submittedName>
</protein>
<organism evidence="1 2">
    <name type="scientific">Entomophthora muscae</name>
    <dbReference type="NCBI Taxonomy" id="34485"/>
    <lineage>
        <taxon>Eukaryota</taxon>
        <taxon>Fungi</taxon>
        <taxon>Fungi incertae sedis</taxon>
        <taxon>Zoopagomycota</taxon>
        <taxon>Entomophthoromycotina</taxon>
        <taxon>Entomophthoromycetes</taxon>
        <taxon>Entomophthorales</taxon>
        <taxon>Entomophthoraceae</taxon>
        <taxon>Entomophthora</taxon>
    </lineage>
</organism>
<sequence>MKLQALFTLLAAAKVGAHVTANPNSAIEGTYFVTVFRIPHGCGNSSTTKVIINYDEELVKDGIAFTPQNVAGWKAASLQSSGAPADSSLNSEHGSGATSSGVAYTDGELPHDMYGDFGLSLKMPMLSGFNPSRNGTLYFAVLQQCKNGEWQNWTSPDSKSFPPPQIKILASNSTKSGSSGAQTHFPAFSLVLAVFAFVSYY</sequence>
<dbReference type="Proteomes" id="UP001165960">
    <property type="component" value="Unassembled WGS sequence"/>
</dbReference>